<dbReference type="Gene3D" id="2.30.110.10">
    <property type="entry name" value="Electron Transport, Fmn-binding Protein, Chain A"/>
    <property type="match status" value="1"/>
</dbReference>
<name>A0ABT0DF60_9HYPH</name>
<feature type="domain" description="Flavin reductase like" evidence="1">
    <location>
        <begin position="19"/>
        <end position="166"/>
    </location>
</feature>
<dbReference type="SUPFAM" id="SSF50475">
    <property type="entry name" value="FMN-binding split barrel"/>
    <property type="match status" value="1"/>
</dbReference>
<reference evidence="2 3" key="1">
    <citation type="submission" date="2022-04" db="EMBL/GenBank/DDBJ databases">
        <authorList>
            <person name="Grouzdev D.S."/>
            <person name="Pantiukh K.S."/>
            <person name="Krutkina M.S."/>
        </authorList>
    </citation>
    <scope>NUCLEOTIDE SEQUENCE [LARGE SCALE GENOMIC DNA]</scope>
    <source>
        <strain evidence="2 3">6x-1</strain>
    </source>
</reference>
<gene>
    <name evidence="2" type="ORF">MWN34_16935</name>
</gene>
<sequence length="202" mass="21973">MFYEPRLDNHGLPHRPLKAIVTPRPIGWISTLAPDGTANLAPYSFFNLLSEEPDIVGFSSSGAKHSMRNAEASGEFVCNLATLPLLEQVNLTSKPIPASASEFDLAGLEQAPSRLVKAPRVAAAPCALECRYIETIRLKGADGREAGTFLVLGEVIGVHIDERFIEDGLLKAERMQPIARGGYFDYSWVDRVKSLPRPAGGE</sequence>
<evidence type="ECO:0000259" key="1">
    <source>
        <dbReference type="SMART" id="SM00903"/>
    </source>
</evidence>
<accession>A0ABT0DF60</accession>
<evidence type="ECO:0000313" key="3">
    <source>
        <dbReference type="Proteomes" id="UP001203284"/>
    </source>
</evidence>
<dbReference type="PANTHER" id="PTHR43812:SF2">
    <property type="entry name" value="FLAVIN REDUCTASE LIKE DOMAIN-CONTAINING PROTEIN"/>
    <property type="match status" value="1"/>
</dbReference>
<dbReference type="EMBL" id="JALKCH010000012">
    <property type="protein sequence ID" value="MCK0198588.1"/>
    <property type="molecule type" value="Genomic_DNA"/>
</dbReference>
<dbReference type="InterPro" id="IPR002563">
    <property type="entry name" value="Flavin_Rdtase-like_dom"/>
</dbReference>
<dbReference type="InterPro" id="IPR012349">
    <property type="entry name" value="Split_barrel_FMN-bd"/>
</dbReference>
<dbReference type="Proteomes" id="UP001203284">
    <property type="component" value="Unassembled WGS sequence"/>
</dbReference>
<organism evidence="2 3">
    <name type="scientific">Ancylobacter crimeensis</name>
    <dbReference type="NCBI Taxonomy" id="2579147"/>
    <lineage>
        <taxon>Bacteria</taxon>
        <taxon>Pseudomonadati</taxon>
        <taxon>Pseudomonadota</taxon>
        <taxon>Alphaproteobacteria</taxon>
        <taxon>Hyphomicrobiales</taxon>
        <taxon>Xanthobacteraceae</taxon>
        <taxon>Ancylobacter</taxon>
    </lineage>
</organism>
<proteinExistence type="predicted"/>
<dbReference type="PANTHER" id="PTHR43812">
    <property type="entry name" value="BLR2425 PROTEIN"/>
    <property type="match status" value="1"/>
</dbReference>
<dbReference type="Pfam" id="PF01613">
    <property type="entry name" value="Flavin_Reduct"/>
    <property type="match status" value="1"/>
</dbReference>
<keyword evidence="3" id="KW-1185">Reference proteome</keyword>
<dbReference type="SMART" id="SM00903">
    <property type="entry name" value="Flavin_Reduct"/>
    <property type="match status" value="1"/>
</dbReference>
<protein>
    <submittedName>
        <fullName evidence="2">Flavin reductase family protein</fullName>
    </submittedName>
</protein>
<evidence type="ECO:0000313" key="2">
    <source>
        <dbReference type="EMBL" id="MCK0198588.1"/>
    </source>
</evidence>
<dbReference type="RefSeq" id="WP_247030487.1">
    <property type="nucleotide sequence ID" value="NZ_JALKCH010000012.1"/>
</dbReference>
<comment type="caution">
    <text evidence="2">The sequence shown here is derived from an EMBL/GenBank/DDBJ whole genome shotgun (WGS) entry which is preliminary data.</text>
</comment>